<protein>
    <recommendedName>
        <fullName evidence="1">Surface-adhesin protein E-like domain-containing protein</fullName>
    </recommendedName>
</protein>
<reference evidence="2 3" key="1">
    <citation type="submission" date="2014-03" db="EMBL/GenBank/DDBJ databases">
        <title>Genome of Polynucleobacter strain MWH-MoK4.</title>
        <authorList>
            <person name="Hahn M.W."/>
        </authorList>
    </citation>
    <scope>NUCLEOTIDE SEQUENCE [LARGE SCALE GENOMIC DNA]</scope>
    <source>
        <strain evidence="2 3">MWH-MoK4</strain>
    </source>
</reference>
<organism evidence="2 3">
    <name type="scientific">Polynucleobacter duraquae</name>
    <dbReference type="NCBI Taxonomy" id="1835254"/>
    <lineage>
        <taxon>Bacteria</taxon>
        <taxon>Pseudomonadati</taxon>
        <taxon>Pseudomonadota</taxon>
        <taxon>Betaproteobacteria</taxon>
        <taxon>Burkholderiales</taxon>
        <taxon>Burkholderiaceae</taxon>
        <taxon>Polynucleobacter</taxon>
    </lineage>
</organism>
<evidence type="ECO:0000259" key="1">
    <source>
        <dbReference type="Pfam" id="PF16747"/>
    </source>
</evidence>
<keyword evidence="3" id="KW-1185">Reference proteome</keyword>
<evidence type="ECO:0000313" key="3">
    <source>
        <dbReference type="Proteomes" id="UP000061135"/>
    </source>
</evidence>
<dbReference type="AlphaFoldDB" id="A0A0E3UZW2"/>
<gene>
    <name evidence="2" type="ORF">CL55_00004110</name>
</gene>
<dbReference type="Proteomes" id="UP000061135">
    <property type="component" value="Chromosome"/>
</dbReference>
<accession>A0A0E3UZW2</accession>
<dbReference type="EMBL" id="CP007501">
    <property type="protein sequence ID" value="AKD24744.1"/>
    <property type="molecule type" value="Genomic_DNA"/>
</dbReference>
<dbReference type="InterPro" id="IPR031939">
    <property type="entry name" value="Adhesin_E-like"/>
</dbReference>
<dbReference type="PATRIC" id="fig|576611.7.peg.412"/>
<dbReference type="STRING" id="1835254.CL55_00004110"/>
<dbReference type="HOGENOM" id="CLU_1720671_0_0_4"/>
<dbReference type="Pfam" id="PF16747">
    <property type="entry name" value="Adhesin_E"/>
    <property type="match status" value="1"/>
</dbReference>
<sequence length="152" mass="17236">MKIVISFLIMSFWVTIVPAKSPQESQSLKSNLQKSEPKLANDKDTILSKNTQSTLYLLSGWGKAEGPYVWFTVSAHFNENQTAPNSQTFNLFSASGAIDCKDNSTFYYLISYMYFDAKTKKLNEIYSEKNKSNVMKIEPTTTESDIKKIVCN</sequence>
<name>A0A0E3UZW2_9BURK</name>
<evidence type="ECO:0000313" key="2">
    <source>
        <dbReference type="EMBL" id="AKD24744.1"/>
    </source>
</evidence>
<feature type="domain" description="Surface-adhesin protein E-like" evidence="1">
    <location>
        <begin position="47"/>
        <end position="152"/>
    </location>
</feature>
<proteinExistence type="predicted"/>
<dbReference type="KEGG" id="pdq:CL55_00004110"/>